<sequence>MCALVAYVLPAVLNGEQTHYCTVSLCAEMPDVPNLHGSPDEPHRLLPTTTQERGGGGDKRRTPCRPTYAKLTLVGMSRGNEDGDLALIRIPTASKMSNNPERPHTNRCYSQRSDTGRDDDTLAIVAQPTDRRPTRQARRLYPDVARSLAYRG</sequence>
<dbReference type="STRING" id="671143.DAMO_0489"/>
<dbReference type="KEGG" id="mox:DAMO_0489"/>
<evidence type="ECO:0000313" key="2">
    <source>
        <dbReference type="EMBL" id="CBE67565.1"/>
    </source>
</evidence>
<evidence type="ECO:0000313" key="3">
    <source>
        <dbReference type="Proteomes" id="UP000006898"/>
    </source>
</evidence>
<dbReference type="AlphaFoldDB" id="D5MJY2"/>
<dbReference type="HOGENOM" id="CLU_1718994_0_0_0"/>
<organism evidence="2 3">
    <name type="scientific">Methylomirabilis oxygeniifera</name>
    <dbReference type="NCBI Taxonomy" id="671143"/>
    <lineage>
        <taxon>Bacteria</taxon>
        <taxon>Candidatus Methylomirabilota</taxon>
        <taxon>Candidatus Methylomirabilia</taxon>
        <taxon>Candidatus Methylomirabilales</taxon>
        <taxon>Candidatus Methylomirabilaceae</taxon>
        <taxon>Candidatus Methylomirabilis</taxon>
    </lineage>
</organism>
<protein>
    <submittedName>
        <fullName evidence="2">Uncharacterized protein</fullName>
    </submittedName>
</protein>
<gene>
    <name evidence="2" type="ORF">DAMO_0489</name>
</gene>
<dbReference type="Proteomes" id="UP000006898">
    <property type="component" value="Chromosome"/>
</dbReference>
<accession>D5MJY2</accession>
<dbReference type="EMBL" id="FP565575">
    <property type="protein sequence ID" value="CBE67565.1"/>
    <property type="molecule type" value="Genomic_DNA"/>
</dbReference>
<evidence type="ECO:0000256" key="1">
    <source>
        <dbReference type="SAM" id="MobiDB-lite"/>
    </source>
</evidence>
<proteinExistence type="predicted"/>
<reference evidence="2 3" key="1">
    <citation type="journal article" date="2010" name="Nature">
        <title>Nitrite-driven anaerobic methane oxidation by oxygenic bacteria.</title>
        <authorList>
            <person name="Ettwig K.F."/>
            <person name="Butler M.K."/>
            <person name="Le Paslier D."/>
            <person name="Pelletier E."/>
            <person name="Mangenot S."/>
            <person name="Kuypers M.M.M."/>
            <person name="Schreiber F."/>
            <person name="Dutilh B.E."/>
            <person name="Zedelius J."/>
            <person name="de Beer D."/>
            <person name="Gloerich J."/>
            <person name="Wessels H.J.C.T."/>
            <person name="van Allen T."/>
            <person name="Luesken F."/>
            <person name="Wu M."/>
            <person name="van de Pas-Schoonen K.T."/>
            <person name="Op den Camp H.J.M."/>
            <person name="Janssen-Megens E.M."/>
            <person name="Francoijs K-J."/>
            <person name="Stunnenberg H."/>
            <person name="Weissenbach J."/>
            <person name="Jetten M.S.M."/>
            <person name="Strous M."/>
        </authorList>
    </citation>
    <scope>NUCLEOTIDE SEQUENCE [LARGE SCALE GENOMIC DNA]</scope>
</reference>
<feature type="region of interest" description="Disordered" evidence="1">
    <location>
        <begin position="36"/>
        <end position="64"/>
    </location>
</feature>
<feature type="region of interest" description="Disordered" evidence="1">
    <location>
        <begin position="92"/>
        <end position="118"/>
    </location>
</feature>
<name>D5MJY2_METO1</name>